<comment type="caution">
    <text evidence="3">The sequence shown here is derived from an EMBL/GenBank/DDBJ whole genome shotgun (WGS) entry which is preliminary data.</text>
</comment>
<dbReference type="RefSeq" id="WP_070320967.1">
    <property type="nucleotide sequence ID" value="NZ_JAUSVM010000001.1"/>
</dbReference>
<keyword evidence="2" id="KW-1133">Transmembrane helix</keyword>
<sequence>MTPDDLPRSPTGRVPRWVVDETANRRVPPHAWAPAPSTPPPGARPRRPLGQRILTVVSLALLGWVVVTGPLPALLRSADLPWLDGVVAGRVPAPAPDVVALADDMHLTAHGRDLLYRAQPELLDATAFAGRCDRPDTTAAEGGAVGCYVGPRGADLRHADGEIVVYRPADARLHGFVVTTAAHELLHAAWDDLAVAERTEVTPLLEAVVAGLDPDDPLHEQLTGSVGPYPESRPTELFAYVGTQVWRPGGLGPRVEELYARYVADREALVAVHTGFRGMLDAVSAEVTAAQGALDARGLTQVLDQKRYDADVAALASYRAALEQQETQIAAMAPRERDRLLLSWTWRDGTVLPSSPAEQTLARARELLARDEAELAARAETLAATAAEIAAEEARVAALRADADALWAQLDPAG</sequence>
<proteinExistence type="predicted"/>
<evidence type="ECO:0000256" key="1">
    <source>
        <dbReference type="SAM" id="MobiDB-lite"/>
    </source>
</evidence>
<feature type="transmembrane region" description="Helical" evidence="2">
    <location>
        <begin position="53"/>
        <end position="75"/>
    </location>
</feature>
<gene>
    <name evidence="3" type="ORF">JO380_001962</name>
</gene>
<protein>
    <recommendedName>
        <fullName evidence="5">Aminopeptidase</fullName>
    </recommendedName>
</protein>
<evidence type="ECO:0000256" key="2">
    <source>
        <dbReference type="SAM" id="Phobius"/>
    </source>
</evidence>
<keyword evidence="4" id="KW-1185">Reference proteome</keyword>
<dbReference type="Proteomes" id="UP001240250">
    <property type="component" value="Unassembled WGS sequence"/>
</dbReference>
<dbReference type="EMBL" id="JAUSVM010000001">
    <property type="protein sequence ID" value="MDQ0425581.1"/>
    <property type="molecule type" value="Genomic_DNA"/>
</dbReference>
<evidence type="ECO:0008006" key="5">
    <source>
        <dbReference type="Google" id="ProtNLM"/>
    </source>
</evidence>
<name>A0ABU0GJN2_9CELL</name>
<evidence type="ECO:0000313" key="3">
    <source>
        <dbReference type="EMBL" id="MDQ0425581.1"/>
    </source>
</evidence>
<accession>A0ABU0GJN2</accession>
<organism evidence="3 4">
    <name type="scientific">Cellulomonas iranensis</name>
    <dbReference type="NCBI Taxonomy" id="76862"/>
    <lineage>
        <taxon>Bacteria</taxon>
        <taxon>Bacillati</taxon>
        <taxon>Actinomycetota</taxon>
        <taxon>Actinomycetes</taxon>
        <taxon>Micrococcales</taxon>
        <taxon>Cellulomonadaceae</taxon>
        <taxon>Cellulomonas</taxon>
    </lineage>
</organism>
<feature type="region of interest" description="Disordered" evidence="1">
    <location>
        <begin position="25"/>
        <end position="47"/>
    </location>
</feature>
<keyword evidence="2" id="KW-0472">Membrane</keyword>
<evidence type="ECO:0000313" key="4">
    <source>
        <dbReference type="Proteomes" id="UP001240250"/>
    </source>
</evidence>
<reference evidence="3 4" key="1">
    <citation type="submission" date="2023-07" db="EMBL/GenBank/DDBJ databases">
        <title>Sequencing the genomes of 1000 actinobacteria strains.</title>
        <authorList>
            <person name="Klenk H.-P."/>
        </authorList>
    </citation>
    <scope>NUCLEOTIDE SEQUENCE [LARGE SCALE GENOMIC DNA]</scope>
    <source>
        <strain evidence="3 4">DSM 14785</strain>
    </source>
</reference>
<keyword evidence="2" id="KW-0812">Transmembrane</keyword>